<feature type="compositionally biased region" description="Gly residues" evidence="1">
    <location>
        <begin position="380"/>
        <end position="402"/>
    </location>
</feature>
<feature type="region of interest" description="Disordered" evidence="1">
    <location>
        <begin position="301"/>
        <end position="336"/>
    </location>
</feature>
<evidence type="ECO:0008006" key="4">
    <source>
        <dbReference type="Google" id="ProtNLM"/>
    </source>
</evidence>
<protein>
    <recommendedName>
        <fullName evidence="4">PGRS family protein</fullName>
    </recommendedName>
</protein>
<organism evidence="2 3">
    <name type="scientific">Sorangium cellulosum</name>
    <name type="common">Polyangium cellulosum</name>
    <dbReference type="NCBI Taxonomy" id="56"/>
    <lineage>
        <taxon>Bacteria</taxon>
        <taxon>Pseudomonadati</taxon>
        <taxon>Myxococcota</taxon>
        <taxon>Polyangia</taxon>
        <taxon>Polyangiales</taxon>
        <taxon>Polyangiaceae</taxon>
        <taxon>Sorangium</taxon>
    </lineage>
</organism>
<accession>A0A2L0EN59</accession>
<dbReference type="SUPFAM" id="SSF51126">
    <property type="entry name" value="Pectin lyase-like"/>
    <property type="match status" value="1"/>
</dbReference>
<sequence>MQCVPSDGQGWTADENCGVFVSAGRGSAEGSGTKDAPLSSLQEAVALAQQNGTGRVYACAGDGEAFNEAVDVPSGVTIYGGFDCGNKWLWVGDTTKTTLTAEPGAIPLTMHGVPGIVHIEDMHIVAQPGGQQTNETVSSIAAIALSTNVELVRCMLEAGDAAPGANGALHASAAGVGPAGRAGENACSSPDGADVAGGGVVRNDCGTPDDPSDDSVGGKGGNGSISEGYNGTSGEPVIPADGDEPNGGAGHVRNSVNPCTPGVEGNSRDAGMPGADATGRGAISAAGYAGVGGIAGGRGMSGQGGGGGGGERGASPASTRRCPGGVDNRAGAGGGSGGPGGCGGAGGRGGLPGGASIALVSIDAALSFNAVILKSANGGDGGDGGDGQQGGAGGAGGPGGTVPTGSEGISAGCPGGAGGRGGDGGKGGGGQGGHSLGIAFLGQQPPTEGATVFHGTAGRGGTGGSPDRRGADGVAMDMLGFD</sequence>
<evidence type="ECO:0000256" key="1">
    <source>
        <dbReference type="SAM" id="MobiDB-lite"/>
    </source>
</evidence>
<feature type="compositionally biased region" description="Gly residues" evidence="1">
    <location>
        <begin position="301"/>
        <end position="312"/>
    </location>
</feature>
<reference evidence="2 3" key="1">
    <citation type="submission" date="2015-09" db="EMBL/GenBank/DDBJ databases">
        <title>Sorangium comparison.</title>
        <authorList>
            <person name="Zaburannyi N."/>
            <person name="Bunk B."/>
            <person name="Overmann J."/>
            <person name="Mueller R."/>
        </authorList>
    </citation>
    <scope>NUCLEOTIDE SEQUENCE [LARGE SCALE GENOMIC DNA]</scope>
    <source>
        <strain evidence="2 3">So ce26</strain>
    </source>
</reference>
<name>A0A2L0EN59_SORCE</name>
<evidence type="ECO:0000313" key="2">
    <source>
        <dbReference type="EMBL" id="AUX40715.1"/>
    </source>
</evidence>
<dbReference type="AlphaFoldDB" id="A0A2L0EN59"/>
<proteinExistence type="predicted"/>
<dbReference type="Proteomes" id="UP000238348">
    <property type="component" value="Chromosome"/>
</dbReference>
<feature type="compositionally biased region" description="Gly residues" evidence="1">
    <location>
        <begin position="413"/>
        <end position="435"/>
    </location>
</feature>
<gene>
    <name evidence="2" type="ORF">SOCE26_021160</name>
</gene>
<feature type="compositionally biased region" description="Low complexity" evidence="1">
    <location>
        <begin position="313"/>
        <end position="330"/>
    </location>
</feature>
<evidence type="ECO:0000313" key="3">
    <source>
        <dbReference type="Proteomes" id="UP000238348"/>
    </source>
</evidence>
<dbReference type="InterPro" id="IPR011050">
    <property type="entry name" value="Pectin_lyase_fold/virulence"/>
</dbReference>
<feature type="region of interest" description="Disordered" evidence="1">
    <location>
        <begin position="175"/>
        <end position="276"/>
    </location>
</feature>
<dbReference type="EMBL" id="CP012673">
    <property type="protein sequence ID" value="AUX40715.1"/>
    <property type="molecule type" value="Genomic_DNA"/>
</dbReference>
<feature type="region of interest" description="Disordered" evidence="1">
    <location>
        <begin position="380"/>
        <end position="482"/>
    </location>
</feature>